<feature type="non-terminal residue" evidence="2">
    <location>
        <position position="119"/>
    </location>
</feature>
<dbReference type="EMBL" id="CADCUW010000118">
    <property type="protein sequence ID" value="CAA9396002.1"/>
    <property type="molecule type" value="Genomic_DNA"/>
</dbReference>
<keyword evidence="1" id="KW-0812">Transmembrane</keyword>
<reference evidence="2" key="1">
    <citation type="submission" date="2020-02" db="EMBL/GenBank/DDBJ databases">
        <authorList>
            <person name="Meier V. D."/>
        </authorList>
    </citation>
    <scope>NUCLEOTIDE SEQUENCE</scope>
    <source>
        <strain evidence="2">AVDCRST_MAG01</strain>
    </source>
</reference>
<keyword evidence="1" id="KW-0472">Membrane</keyword>
<feature type="transmembrane region" description="Helical" evidence="1">
    <location>
        <begin position="80"/>
        <end position="104"/>
    </location>
</feature>
<evidence type="ECO:0000313" key="2">
    <source>
        <dbReference type="EMBL" id="CAA9396002.1"/>
    </source>
</evidence>
<accession>A0A6J4NSF2</accession>
<evidence type="ECO:0008006" key="3">
    <source>
        <dbReference type="Google" id="ProtNLM"/>
    </source>
</evidence>
<organism evidence="2">
    <name type="scientific">uncultured Rubrobacteraceae bacterium</name>
    <dbReference type="NCBI Taxonomy" id="349277"/>
    <lineage>
        <taxon>Bacteria</taxon>
        <taxon>Bacillati</taxon>
        <taxon>Actinomycetota</taxon>
        <taxon>Rubrobacteria</taxon>
        <taxon>Rubrobacterales</taxon>
        <taxon>Rubrobacteraceae</taxon>
        <taxon>environmental samples</taxon>
    </lineage>
</organism>
<dbReference type="AlphaFoldDB" id="A0A6J4NSF2"/>
<evidence type="ECO:0000256" key="1">
    <source>
        <dbReference type="SAM" id="Phobius"/>
    </source>
</evidence>
<proteinExistence type="predicted"/>
<sequence>MSAGGSGVSPLGAFAVIWDPVRTLRGVAEERRAFPGFVVVTLYAGLSLVVSTAFVLGGATRRSMEQQPPQPGLPPGFEDTFARVAEVAVPALAALSPFAIWLVVSLLMQLATRFFGGAG</sequence>
<name>A0A6J4NSF2_9ACTN</name>
<keyword evidence="1" id="KW-1133">Transmembrane helix</keyword>
<feature type="transmembrane region" description="Helical" evidence="1">
    <location>
        <begin position="34"/>
        <end position="60"/>
    </location>
</feature>
<protein>
    <recommendedName>
        <fullName evidence="3">Yip1 domain-containing protein</fullName>
    </recommendedName>
</protein>
<gene>
    <name evidence="2" type="ORF">AVDCRST_MAG01-01-743</name>
</gene>